<evidence type="ECO:0000256" key="1">
    <source>
        <dbReference type="ARBA" id="ARBA00004141"/>
    </source>
</evidence>
<dbReference type="InterPro" id="IPR002293">
    <property type="entry name" value="AA/rel_permease1"/>
</dbReference>
<reference evidence="7 8" key="1">
    <citation type="journal article" date="2019" name="Int. J. Syst. Evol. Microbiol.">
        <title>The Global Catalogue of Microorganisms (GCM) 10K type strain sequencing project: providing services to taxonomists for standard genome sequencing and annotation.</title>
        <authorList>
            <consortium name="The Broad Institute Genomics Platform"/>
            <consortium name="The Broad Institute Genome Sequencing Center for Infectious Disease"/>
            <person name="Wu L."/>
            <person name="Ma J."/>
        </authorList>
    </citation>
    <scope>NUCLEOTIDE SEQUENCE [LARGE SCALE GENOMIC DNA]</scope>
    <source>
        <strain evidence="7 8">JCM 15628</strain>
    </source>
</reference>
<proteinExistence type="predicted"/>
<protein>
    <submittedName>
        <fullName evidence="7">Amino acid permease</fullName>
    </submittedName>
</protein>
<gene>
    <name evidence="7" type="ORF">GCM10009817_30730</name>
</gene>
<feature type="transmembrane region" description="Helical" evidence="6">
    <location>
        <begin position="38"/>
        <end position="60"/>
    </location>
</feature>
<keyword evidence="4 6" id="KW-1133">Transmembrane helix</keyword>
<evidence type="ECO:0000313" key="8">
    <source>
        <dbReference type="Proteomes" id="UP001500013"/>
    </source>
</evidence>
<comment type="subcellular location">
    <subcellularLocation>
        <location evidence="1">Membrane</location>
        <topology evidence="1">Multi-pass membrane protein</topology>
    </subcellularLocation>
</comment>
<feature type="transmembrane region" description="Helical" evidence="6">
    <location>
        <begin position="373"/>
        <end position="393"/>
    </location>
</feature>
<evidence type="ECO:0000256" key="2">
    <source>
        <dbReference type="ARBA" id="ARBA00022448"/>
    </source>
</evidence>
<evidence type="ECO:0000256" key="3">
    <source>
        <dbReference type="ARBA" id="ARBA00022692"/>
    </source>
</evidence>
<keyword evidence="3 6" id="KW-0812">Transmembrane</keyword>
<name>A0ABN2SJ80_9MICO</name>
<evidence type="ECO:0000256" key="4">
    <source>
        <dbReference type="ARBA" id="ARBA00022989"/>
    </source>
</evidence>
<keyword evidence="8" id="KW-1185">Reference proteome</keyword>
<keyword evidence="2" id="KW-0813">Transport</keyword>
<feature type="transmembrane region" description="Helical" evidence="6">
    <location>
        <begin position="457"/>
        <end position="482"/>
    </location>
</feature>
<dbReference type="RefSeq" id="WP_344064390.1">
    <property type="nucleotide sequence ID" value="NZ_BAAAPU010000009.1"/>
</dbReference>
<dbReference type="Proteomes" id="UP001500013">
    <property type="component" value="Unassembled WGS sequence"/>
</dbReference>
<dbReference type="Gene3D" id="1.20.1740.10">
    <property type="entry name" value="Amino acid/polyamine transporter I"/>
    <property type="match status" value="1"/>
</dbReference>
<accession>A0ABN2SJ80</accession>
<feature type="transmembrane region" description="Helical" evidence="6">
    <location>
        <begin position="155"/>
        <end position="179"/>
    </location>
</feature>
<feature type="transmembrane region" description="Helical" evidence="6">
    <location>
        <begin position="234"/>
        <end position="256"/>
    </location>
</feature>
<dbReference type="PANTHER" id="PTHR45649:SF26">
    <property type="entry name" value="OS04G0435100 PROTEIN"/>
    <property type="match status" value="1"/>
</dbReference>
<evidence type="ECO:0000256" key="5">
    <source>
        <dbReference type="ARBA" id="ARBA00023136"/>
    </source>
</evidence>
<feature type="transmembrane region" description="Helical" evidence="6">
    <location>
        <begin position="494"/>
        <end position="513"/>
    </location>
</feature>
<dbReference type="PIRSF" id="PIRSF006060">
    <property type="entry name" value="AA_transporter"/>
    <property type="match status" value="1"/>
</dbReference>
<sequence>MAGAAPPTAPSGAGDHDRLADLGYRQELSRVLSLFDNFSVAFSYLSPMVGVYSLFVLGVGAGGPRYLWLMPIVVAGMLLVALVFGELGSHYPVAGALYQYGKYSVGAGYGWWVGWIYGIALLVTVASVDTGVVPYVADLVNQVFGTTIDPTSHSVILLVTVLFILLQTVLNTVGAKVLGRIARLGVYVETIGTFGVAIALAISGFHHGFGFLFSTAGAETASTNSLQVDFGGNWWTGAALVAILAHVYIFYGFEAAGDVAEETVDASRQVPRAMRSALVYGGIASFVLVAGLLLATPSDPKGYANATSFAGGVPAILAQLPQWLQDVFLVMVILAFFSCGTAVQGAGARLAYSYARDGAVPASAWVRRISPRFHTPTNALLIGAIVPVLFALLVNVNPSKDVNILWFTFPAGINALTALVSFGVSGIYLSFLLTVIGSMIARSRGWVPEGTFRLGRWAWPVSIVAAVYLALMLLNILVPTGLTSPRGALFNFDWVTLVVVLVILLVGGIYFVVARPHRRLEAHLADRLEPTGAERHETPSPDAP</sequence>
<dbReference type="EMBL" id="BAAAPU010000009">
    <property type="protein sequence ID" value="GAA1987074.1"/>
    <property type="molecule type" value="Genomic_DNA"/>
</dbReference>
<evidence type="ECO:0000313" key="7">
    <source>
        <dbReference type="EMBL" id="GAA1987074.1"/>
    </source>
</evidence>
<dbReference type="PANTHER" id="PTHR45649">
    <property type="entry name" value="AMINO-ACID PERMEASE BAT1"/>
    <property type="match status" value="1"/>
</dbReference>
<comment type="caution">
    <text evidence="7">The sequence shown here is derived from an EMBL/GenBank/DDBJ whole genome shotgun (WGS) entry which is preliminary data.</text>
</comment>
<feature type="transmembrane region" description="Helical" evidence="6">
    <location>
        <begin position="191"/>
        <end position="214"/>
    </location>
</feature>
<feature type="transmembrane region" description="Helical" evidence="6">
    <location>
        <begin position="327"/>
        <end position="352"/>
    </location>
</feature>
<feature type="transmembrane region" description="Helical" evidence="6">
    <location>
        <begin position="66"/>
        <end position="88"/>
    </location>
</feature>
<evidence type="ECO:0000256" key="6">
    <source>
        <dbReference type="SAM" id="Phobius"/>
    </source>
</evidence>
<keyword evidence="5 6" id="KW-0472">Membrane</keyword>
<dbReference type="Pfam" id="PF13520">
    <property type="entry name" value="AA_permease_2"/>
    <property type="match status" value="1"/>
</dbReference>
<organism evidence="7 8">
    <name type="scientific">Terrabacter lapilli</name>
    <dbReference type="NCBI Taxonomy" id="436231"/>
    <lineage>
        <taxon>Bacteria</taxon>
        <taxon>Bacillati</taxon>
        <taxon>Actinomycetota</taxon>
        <taxon>Actinomycetes</taxon>
        <taxon>Micrococcales</taxon>
        <taxon>Intrasporangiaceae</taxon>
        <taxon>Terrabacter</taxon>
    </lineage>
</organism>
<feature type="transmembrane region" description="Helical" evidence="6">
    <location>
        <begin position="109"/>
        <end position="135"/>
    </location>
</feature>
<feature type="transmembrane region" description="Helical" evidence="6">
    <location>
        <begin position="277"/>
        <end position="295"/>
    </location>
</feature>
<feature type="transmembrane region" description="Helical" evidence="6">
    <location>
        <begin position="413"/>
        <end position="436"/>
    </location>
</feature>